<feature type="transmembrane region" description="Helical" evidence="1">
    <location>
        <begin position="91"/>
        <end position="109"/>
    </location>
</feature>
<dbReference type="EMBL" id="SADV01000029">
    <property type="protein sequence ID" value="TQR28447.1"/>
    <property type="molecule type" value="Genomic_DNA"/>
</dbReference>
<protein>
    <submittedName>
        <fullName evidence="2">Uncharacterized protein</fullName>
    </submittedName>
</protein>
<proteinExistence type="predicted"/>
<sequence length="119" mass="14052">MELKLSVENNVKNNDVKTLVKGLVWIVPTWLYIKYYLITNPFDYLKMNINVKKGFFWGIFLSLLVGLYFAIETYIIRQQSFQFSLSIDDYLNVFLMAGIAEEIVFRGFILQEINKKMAF</sequence>
<evidence type="ECO:0000313" key="3">
    <source>
        <dbReference type="Proteomes" id="UP000317944"/>
    </source>
</evidence>
<dbReference type="RefSeq" id="WP_142510637.1">
    <property type="nucleotide sequence ID" value="NZ_SADV01000029.1"/>
</dbReference>
<gene>
    <name evidence="2" type="ORF">C7Y47_21665</name>
</gene>
<keyword evidence="1" id="KW-0812">Transmembrane</keyword>
<accession>A0A544U8M7</accession>
<dbReference type="AlphaFoldDB" id="A0A544U8M7"/>
<evidence type="ECO:0000256" key="1">
    <source>
        <dbReference type="SAM" id="Phobius"/>
    </source>
</evidence>
<dbReference type="OrthoDB" id="1437285at2"/>
<feature type="transmembrane region" description="Helical" evidence="1">
    <location>
        <begin position="54"/>
        <end position="71"/>
    </location>
</feature>
<keyword evidence="1" id="KW-0472">Membrane</keyword>
<reference evidence="2 3" key="1">
    <citation type="submission" date="2018-03" db="EMBL/GenBank/DDBJ databases">
        <title>Aerobic endospore-forming bacteria genome sequencing and assembly.</title>
        <authorList>
            <person name="Cavalcante D.A."/>
            <person name="Driks A."/>
            <person name="Putonti C."/>
            <person name="De-Souza M.T."/>
        </authorList>
    </citation>
    <scope>NUCLEOTIDE SEQUENCE [LARGE SCALE GENOMIC DNA]</scope>
    <source>
        <strain evidence="2 3">SDF0037</strain>
    </source>
</reference>
<name>A0A544U8M7_LYSSH</name>
<dbReference type="Proteomes" id="UP000317944">
    <property type="component" value="Unassembled WGS sequence"/>
</dbReference>
<organism evidence="2 3">
    <name type="scientific">Lysinibacillus sphaericus</name>
    <name type="common">Bacillus sphaericus</name>
    <dbReference type="NCBI Taxonomy" id="1421"/>
    <lineage>
        <taxon>Bacteria</taxon>
        <taxon>Bacillati</taxon>
        <taxon>Bacillota</taxon>
        <taxon>Bacilli</taxon>
        <taxon>Bacillales</taxon>
        <taxon>Bacillaceae</taxon>
        <taxon>Lysinibacillus</taxon>
    </lineage>
</organism>
<feature type="transmembrane region" description="Helical" evidence="1">
    <location>
        <begin position="22"/>
        <end position="42"/>
    </location>
</feature>
<evidence type="ECO:0000313" key="2">
    <source>
        <dbReference type="EMBL" id="TQR28447.1"/>
    </source>
</evidence>
<keyword evidence="1" id="KW-1133">Transmembrane helix</keyword>
<comment type="caution">
    <text evidence="2">The sequence shown here is derived from an EMBL/GenBank/DDBJ whole genome shotgun (WGS) entry which is preliminary data.</text>
</comment>